<gene>
    <name evidence="2" type="ORF">CVLEPA_LOCUS18450</name>
</gene>
<evidence type="ECO:0000313" key="2">
    <source>
        <dbReference type="EMBL" id="CAK8686529.1"/>
    </source>
</evidence>
<comment type="caution">
    <text evidence="2">The sequence shown here is derived from an EMBL/GenBank/DDBJ whole genome shotgun (WGS) entry which is preliminary data.</text>
</comment>
<dbReference type="Proteomes" id="UP001642483">
    <property type="component" value="Unassembled WGS sequence"/>
</dbReference>
<organism evidence="2 3">
    <name type="scientific">Clavelina lepadiformis</name>
    <name type="common">Light-bulb sea squirt</name>
    <name type="synonym">Ascidia lepadiformis</name>
    <dbReference type="NCBI Taxonomy" id="159417"/>
    <lineage>
        <taxon>Eukaryota</taxon>
        <taxon>Metazoa</taxon>
        <taxon>Chordata</taxon>
        <taxon>Tunicata</taxon>
        <taxon>Ascidiacea</taxon>
        <taxon>Aplousobranchia</taxon>
        <taxon>Clavelinidae</taxon>
        <taxon>Clavelina</taxon>
    </lineage>
</organism>
<evidence type="ECO:0000259" key="1">
    <source>
        <dbReference type="PROSITE" id="PS50017"/>
    </source>
</evidence>
<dbReference type="EMBL" id="CAWYQH010000102">
    <property type="protein sequence ID" value="CAK8686529.1"/>
    <property type="molecule type" value="Genomic_DNA"/>
</dbReference>
<feature type="domain" description="Death" evidence="1">
    <location>
        <begin position="531"/>
        <end position="579"/>
    </location>
</feature>
<reference evidence="2 3" key="1">
    <citation type="submission" date="2024-02" db="EMBL/GenBank/DDBJ databases">
        <authorList>
            <person name="Daric V."/>
            <person name="Darras S."/>
        </authorList>
    </citation>
    <scope>NUCLEOTIDE SEQUENCE [LARGE SCALE GENOMIC DNA]</scope>
</reference>
<dbReference type="InterPro" id="IPR000488">
    <property type="entry name" value="Death_dom"/>
</dbReference>
<proteinExistence type="predicted"/>
<name>A0ABP0G3W4_CLALP</name>
<sequence>MIDISDKVIRFAHDQGHTKANKETINWNDLNTSCGNLQFKETSNSTKTTLHARNDESYAMLINQVKVEPLERLPDKDPISMVALDNALDNGHLPIGESVFVKDHYVLNVTNQKELCQVTFKPSFRNTAVSEIWWASTLYYPNTNGSRRGSQDVTRKVVSPRSKTASNAFNQTGKNFTKISLSPKFPTKFSINSIKPKKVQLSAKDRHKVVSKIPPGIKVPLEILQSVSEESGTFEVDYFLWGKVAVTVWGKPYKLRITDILDPKNNSSFERITLSNTNAKQEHQSIAEEEIQAIKFTLQGCYKCTRVSYEIKLRIPNCILRRPSYSMISLECTCDTTELPSELNQEHVLPLNNKNLAQIMFRWKQILYSFRDKHDNKETEWLWKALLCTDTALAKIAITANVDVTCETLATIDKLVVTMLLWKEDCMDLNQLGNVRSADNITLPEQWTIDLIQQLYQIGIPVPVMSFLWLKQKEISDEMLLKYTCPVHKFGPDATLDLDDLPLAIHSKMCAPLPDRVLIRLSQRWSEQDGWMSTALHLGIDPSNIGSLATSSIQFTTITEKYLTVLKLWRMRHRRSSVEVSSGSPGQCSTWDLCKELQGMNLSVPVYDFLWRETETTP</sequence>
<keyword evidence="3" id="KW-1185">Reference proteome</keyword>
<accession>A0ABP0G3W4</accession>
<protein>
    <recommendedName>
        <fullName evidence="1">Death domain-containing protein</fullName>
    </recommendedName>
</protein>
<dbReference type="PROSITE" id="PS50017">
    <property type="entry name" value="DEATH_DOMAIN"/>
    <property type="match status" value="1"/>
</dbReference>
<evidence type="ECO:0000313" key="3">
    <source>
        <dbReference type="Proteomes" id="UP001642483"/>
    </source>
</evidence>